<feature type="transmembrane region" description="Helical" evidence="1">
    <location>
        <begin position="377"/>
        <end position="400"/>
    </location>
</feature>
<keyword evidence="1" id="KW-0472">Membrane</keyword>
<organism evidence="2 3">
    <name type="scientific">Prosthecochloris ethylica</name>
    <dbReference type="NCBI Taxonomy" id="2743976"/>
    <lineage>
        <taxon>Bacteria</taxon>
        <taxon>Pseudomonadati</taxon>
        <taxon>Chlorobiota</taxon>
        <taxon>Chlorobiia</taxon>
        <taxon>Chlorobiales</taxon>
        <taxon>Chlorobiaceae</taxon>
        <taxon>Prosthecochloris</taxon>
    </lineage>
</organism>
<name>A0ABR9XPB8_9CHLB</name>
<dbReference type="InterPro" id="IPR001036">
    <property type="entry name" value="Acrflvin-R"/>
</dbReference>
<dbReference type="Gene3D" id="3.30.70.1440">
    <property type="entry name" value="Multidrug efflux transporter AcrB pore domain"/>
    <property type="match status" value="1"/>
</dbReference>
<keyword evidence="3" id="KW-1185">Reference proteome</keyword>
<gene>
    <name evidence="2" type="ORF">INT08_00785</name>
</gene>
<protein>
    <submittedName>
        <fullName evidence="2">Efflux RND transporter permease subunit</fullName>
    </submittedName>
</protein>
<dbReference type="Gene3D" id="1.20.1640.10">
    <property type="entry name" value="Multidrug efflux transporter AcrB transmembrane domain"/>
    <property type="match status" value="2"/>
</dbReference>
<dbReference type="PRINTS" id="PR00702">
    <property type="entry name" value="ACRIFLAVINRP"/>
</dbReference>
<dbReference type="Proteomes" id="UP000619838">
    <property type="component" value="Unassembled WGS sequence"/>
</dbReference>
<dbReference type="EMBL" id="JADGII010000001">
    <property type="protein sequence ID" value="MBF0635717.1"/>
    <property type="molecule type" value="Genomic_DNA"/>
</dbReference>
<feature type="transmembrane region" description="Helical" evidence="1">
    <location>
        <begin position="873"/>
        <end position="892"/>
    </location>
</feature>
<dbReference type="SUPFAM" id="SSF82866">
    <property type="entry name" value="Multidrug efflux transporter AcrB transmembrane domain"/>
    <property type="match status" value="2"/>
</dbReference>
<dbReference type="Gene3D" id="3.30.70.1320">
    <property type="entry name" value="Multidrug efflux transporter AcrB pore domain like"/>
    <property type="match status" value="1"/>
</dbReference>
<sequence length="1013" mass="111153">MFFAVMLLAGIGAWYGLKKEELPDVTFNTVRITVTYPGASADEVEYHVTQPLEEVLGSVEEIYRLSSSTAAGTSVITAEIERGAEDIDAVLGAIRQEVLSVDLPDAIRDTPRFRVFKTSRKAIIDIGIISTASPMLGTGERRALQSKALELENRLLALPEVSRVDRSGWLEDEIHINVDPRKLLDYDIPFNTVMEEITRSNVRQPAGSIETLQEPRVTIYGELRTPEELESLAVQGGFEGQVVRLKDIATIDYGHEKNQSILKINGYEGIFLKVTKSSSTGILDAISAVDKAVEHYRSVQPEGTPLRVVSLDDESLDLQNRLSIIGINGSIGFVLILIVLFIFLDARSGFWVALGIPFSFCFTLACALLAGYSVNNITLAAVIIVMGIVVDDALVIAENIRRSSRHGASLHEAAAEGTSMMALPVTASIITTCIAFIPLFFFEGRFGSMVSFIPAVITLMLAGSLLESLFILPGHMTLLPAGHASPRREHWFDRWEQLYAQLLRSLLAFRWPVIALFTALFAASLLLGASSLSFVMFPDEETRQIRITGQAPEGNSQKKTAELTRPLEEIIMASAGREVIGLRNEIARSRRGSAVGENAFRMRVEIVPKEQRQTSADELIRQWKAAAAKAAPRLEKLKFSKTRHGQDSGSAVEILVKDNSETRRREAVDALAASMKGIPGLMNIEVDQPENTKEYIITLDRDRIRRLDIDPSETARTLRAALEGSILYEFSSVNEPVAVRFTTGIAAKNSLEAMLQLPVENRSGYLVPLKDIVNVETHNRPGSITRQDQVRFSSVYADIGASSGLTPLKLAAQLEDQVFGELGRRFPSTGFEFGGEIRDTRESGNAFLFSIIAVLVLIFLVLVILFNSIRKTLLIMITIPFGLTGIITALYLHGIQFYGFFAVIGALGLAGVIINDAIIMVTRLDRLTSGQTEVPDRLIADAASTRLRAVILTTVTTVAGMMPTAYGVAGYDPMLAQMMLVLCWGLVAGSLVTLVLVPCFYRIMIVPGRSRRT</sequence>
<dbReference type="SUPFAM" id="SSF82714">
    <property type="entry name" value="Multidrug efflux transporter AcrB TolC docking domain, DN and DC subdomains"/>
    <property type="match status" value="2"/>
</dbReference>
<dbReference type="PANTHER" id="PTHR32063:SF33">
    <property type="entry name" value="RND SUPERFAMILY EFFLUX PUMP PERMEASE COMPONENT"/>
    <property type="match status" value="1"/>
</dbReference>
<feature type="transmembrane region" description="Helical" evidence="1">
    <location>
        <begin position="350"/>
        <end position="371"/>
    </location>
</feature>
<feature type="transmembrane region" description="Helical" evidence="1">
    <location>
        <begin position="947"/>
        <end position="969"/>
    </location>
</feature>
<comment type="caution">
    <text evidence="2">The sequence shown here is derived from an EMBL/GenBank/DDBJ whole genome shotgun (WGS) entry which is preliminary data.</text>
</comment>
<dbReference type="Gene3D" id="3.30.2090.10">
    <property type="entry name" value="Multidrug efflux transporter AcrB TolC docking domain, DN and DC subdomains"/>
    <property type="match status" value="2"/>
</dbReference>
<evidence type="ECO:0000313" key="2">
    <source>
        <dbReference type="EMBL" id="MBF0635717.1"/>
    </source>
</evidence>
<feature type="transmembrane region" description="Helical" evidence="1">
    <location>
        <begin position="513"/>
        <end position="537"/>
    </location>
</feature>
<proteinExistence type="predicted"/>
<evidence type="ECO:0000313" key="3">
    <source>
        <dbReference type="Proteomes" id="UP000619838"/>
    </source>
</evidence>
<feature type="transmembrane region" description="Helical" evidence="1">
    <location>
        <begin position="975"/>
        <end position="1001"/>
    </location>
</feature>
<keyword evidence="1" id="KW-1133">Transmembrane helix</keyword>
<keyword evidence="1" id="KW-0812">Transmembrane</keyword>
<dbReference type="Pfam" id="PF00873">
    <property type="entry name" value="ACR_tran"/>
    <property type="match status" value="1"/>
</dbReference>
<reference evidence="2 3" key="1">
    <citation type="journal article" date="2020" name="Microorganisms">
        <title>Simultaneous Genome Sequencing of Prosthecochloris ethylica and Desulfuromonas acetoxidans within a Syntrophic Mixture Reveals Unique Pili and Protein Interactions.</title>
        <authorList>
            <person name="Kyndt J.A."/>
            <person name="Van Beeumen J.J."/>
            <person name="Meyer T.E."/>
        </authorList>
    </citation>
    <scope>NUCLEOTIDE SEQUENCE [LARGE SCALE GENOMIC DNA]</scope>
    <source>
        <strain evidence="2 3">N3</strain>
    </source>
</reference>
<feature type="transmembrane region" description="Helical" evidence="1">
    <location>
        <begin position="421"/>
        <end position="442"/>
    </location>
</feature>
<dbReference type="PANTHER" id="PTHR32063">
    <property type="match status" value="1"/>
</dbReference>
<feature type="transmembrane region" description="Helical" evidence="1">
    <location>
        <begin position="448"/>
        <end position="472"/>
    </location>
</feature>
<accession>A0ABR9XPB8</accession>
<evidence type="ECO:0000256" key="1">
    <source>
        <dbReference type="SAM" id="Phobius"/>
    </source>
</evidence>
<feature type="transmembrane region" description="Helical" evidence="1">
    <location>
        <begin position="846"/>
        <end position="866"/>
    </location>
</feature>
<feature type="transmembrane region" description="Helical" evidence="1">
    <location>
        <begin position="898"/>
        <end position="921"/>
    </location>
</feature>
<dbReference type="SUPFAM" id="SSF82693">
    <property type="entry name" value="Multidrug efflux transporter AcrB pore domain, PN1, PN2, PC1 and PC2 subdomains"/>
    <property type="match status" value="2"/>
</dbReference>
<dbReference type="InterPro" id="IPR027463">
    <property type="entry name" value="AcrB_DN_DC_subdom"/>
</dbReference>
<dbReference type="Gene3D" id="3.30.70.1430">
    <property type="entry name" value="Multidrug efflux transporter AcrB pore domain"/>
    <property type="match status" value="2"/>
</dbReference>
<feature type="transmembrane region" description="Helical" evidence="1">
    <location>
        <begin position="322"/>
        <end position="343"/>
    </location>
</feature>